<accession>A0A1I8BEH9</accession>
<organism evidence="1 2">
    <name type="scientific">Meloidogyne hapla</name>
    <name type="common">Root-knot nematode worm</name>
    <dbReference type="NCBI Taxonomy" id="6305"/>
    <lineage>
        <taxon>Eukaryota</taxon>
        <taxon>Metazoa</taxon>
        <taxon>Ecdysozoa</taxon>
        <taxon>Nematoda</taxon>
        <taxon>Chromadorea</taxon>
        <taxon>Rhabditida</taxon>
        <taxon>Tylenchina</taxon>
        <taxon>Tylenchomorpha</taxon>
        <taxon>Tylenchoidea</taxon>
        <taxon>Meloidogynidae</taxon>
        <taxon>Meloidogyninae</taxon>
        <taxon>Meloidogyne</taxon>
    </lineage>
</organism>
<evidence type="ECO:0000313" key="1">
    <source>
        <dbReference type="Proteomes" id="UP000095281"/>
    </source>
</evidence>
<dbReference type="WBParaSite" id="MhA1_Contig2085.frz3.gene4">
    <property type="protein sequence ID" value="MhA1_Contig2085.frz3.gene4"/>
    <property type="gene ID" value="MhA1_Contig2085.frz3.gene4"/>
</dbReference>
<sequence length="167" mass="19707">MESLLYGQIIDTLKCLDFNQLFALKQTNKYFKTLIGRYEHLLARKEFHCIFIWQLAIDRKIPIHLNVVETPPKEDETLIETSKDCSKMVANLLFNFDNCPRINLSIRTKEIEREEDGNRNFVSYVLSNIYNPNVRFYVMNVEDDGKCILLELNELLKQINLKLFALN</sequence>
<evidence type="ECO:0000313" key="2">
    <source>
        <dbReference type="WBParaSite" id="MhA1_Contig2085.frz3.gene4"/>
    </source>
</evidence>
<protein>
    <submittedName>
        <fullName evidence="2">F-box domain-containing protein</fullName>
    </submittedName>
</protein>
<dbReference type="Proteomes" id="UP000095281">
    <property type="component" value="Unplaced"/>
</dbReference>
<proteinExistence type="predicted"/>
<name>A0A1I8BEH9_MELHA</name>
<dbReference type="AlphaFoldDB" id="A0A1I8BEH9"/>
<reference evidence="2" key="1">
    <citation type="submission" date="2016-11" db="UniProtKB">
        <authorList>
            <consortium name="WormBaseParasite"/>
        </authorList>
    </citation>
    <scope>IDENTIFICATION</scope>
</reference>
<keyword evidence="1" id="KW-1185">Reference proteome</keyword>